<protein>
    <submittedName>
        <fullName evidence="2">Uncharacterized protein</fullName>
    </submittedName>
</protein>
<feature type="compositionally biased region" description="Polar residues" evidence="1">
    <location>
        <begin position="64"/>
        <end position="85"/>
    </location>
</feature>
<name>A0A6S6M7G6_9BACT</name>
<organism evidence="2 3">
    <name type="scientific">Citrifermentans bremense</name>
    <dbReference type="NCBI Taxonomy" id="60035"/>
    <lineage>
        <taxon>Bacteria</taxon>
        <taxon>Pseudomonadati</taxon>
        <taxon>Thermodesulfobacteriota</taxon>
        <taxon>Desulfuromonadia</taxon>
        <taxon>Geobacterales</taxon>
        <taxon>Geobacteraceae</taxon>
        <taxon>Citrifermentans</taxon>
    </lineage>
</organism>
<evidence type="ECO:0000256" key="1">
    <source>
        <dbReference type="SAM" id="MobiDB-lite"/>
    </source>
</evidence>
<reference evidence="2 3" key="1">
    <citation type="submission" date="2020-06" db="EMBL/GenBank/DDBJ databases">
        <title>Interaction of electrochemicaly active bacteria, Geobacter bremensis R4 on different carbon anode.</title>
        <authorList>
            <person name="Meng L."/>
            <person name="Yoshida N."/>
        </authorList>
    </citation>
    <scope>NUCLEOTIDE SEQUENCE [LARGE SCALE GENOMIC DNA]</scope>
    <source>
        <strain evidence="2 3">R4</strain>
    </source>
</reference>
<gene>
    <name evidence="2" type="ORF">GEOBRER4_20750</name>
</gene>
<keyword evidence="3" id="KW-1185">Reference proteome</keyword>
<accession>A0A6S6M7G6</accession>
<dbReference type="KEGG" id="gbn:GEOBRER4_20750"/>
<dbReference type="AlphaFoldDB" id="A0A6S6M7G6"/>
<feature type="region of interest" description="Disordered" evidence="1">
    <location>
        <begin position="61"/>
        <end position="85"/>
    </location>
</feature>
<proteinExistence type="predicted"/>
<sequence>MLKVSFIVNRSGFYVNDWLAEVSNAASGLSVRDEVQSRRLQNLRAKVAGLAPEYMNKAAASHTLLGNGNSGSGHQQKNLSNPSSLPLTEVQRFSINMNIKKERTLLDKQLNSTNLSRATEGLAP</sequence>
<dbReference type="EMBL" id="AP023213">
    <property type="protein sequence ID" value="BCG47325.1"/>
    <property type="molecule type" value="Genomic_DNA"/>
</dbReference>
<evidence type="ECO:0000313" key="2">
    <source>
        <dbReference type="EMBL" id="BCG47325.1"/>
    </source>
</evidence>
<dbReference type="Proteomes" id="UP000515472">
    <property type="component" value="Chromosome"/>
</dbReference>
<evidence type="ECO:0000313" key="3">
    <source>
        <dbReference type="Proteomes" id="UP000515472"/>
    </source>
</evidence>